<name>A0ABR1E2H4_NECAM</name>
<reference evidence="1 2" key="1">
    <citation type="submission" date="2023-08" db="EMBL/GenBank/DDBJ databases">
        <title>A Necator americanus chromosomal reference genome.</title>
        <authorList>
            <person name="Ilik V."/>
            <person name="Petrzelkova K.J."/>
            <person name="Pardy F."/>
            <person name="Fuh T."/>
            <person name="Niatou-Singa F.S."/>
            <person name="Gouil Q."/>
            <person name="Baker L."/>
            <person name="Ritchie M.E."/>
            <person name="Jex A.R."/>
            <person name="Gazzola D."/>
            <person name="Li H."/>
            <person name="Toshio Fujiwara R."/>
            <person name="Zhan B."/>
            <person name="Aroian R.V."/>
            <person name="Pafco B."/>
            <person name="Schwarz E.M."/>
        </authorList>
    </citation>
    <scope>NUCLEOTIDE SEQUENCE [LARGE SCALE GENOMIC DNA]</scope>
    <source>
        <strain evidence="1 2">Aroian</strain>
        <tissue evidence="1">Whole animal</tissue>
    </source>
</reference>
<sequence length="112" mass="12556">MGVAVGEATVPIWRDHFKILLNQLAPSVSELEHVDRPIYAADEKLPIKSRALDCIQKMKNGKFGVSDGICVEMLKYLPSSVIRETTLTGWTKGCLTLESRYNNTSPQEVIRH</sequence>
<dbReference type="Proteomes" id="UP001303046">
    <property type="component" value="Unassembled WGS sequence"/>
</dbReference>
<keyword evidence="2" id="KW-1185">Reference proteome</keyword>
<gene>
    <name evidence="1" type="primary">Necator_chrV.g19783</name>
    <name evidence="1" type="ORF">RB195_014991</name>
</gene>
<dbReference type="EMBL" id="JAVFWL010000005">
    <property type="protein sequence ID" value="KAK6756897.1"/>
    <property type="molecule type" value="Genomic_DNA"/>
</dbReference>
<evidence type="ECO:0000313" key="2">
    <source>
        <dbReference type="Proteomes" id="UP001303046"/>
    </source>
</evidence>
<organism evidence="1 2">
    <name type="scientific">Necator americanus</name>
    <name type="common">Human hookworm</name>
    <dbReference type="NCBI Taxonomy" id="51031"/>
    <lineage>
        <taxon>Eukaryota</taxon>
        <taxon>Metazoa</taxon>
        <taxon>Ecdysozoa</taxon>
        <taxon>Nematoda</taxon>
        <taxon>Chromadorea</taxon>
        <taxon>Rhabditida</taxon>
        <taxon>Rhabditina</taxon>
        <taxon>Rhabditomorpha</taxon>
        <taxon>Strongyloidea</taxon>
        <taxon>Ancylostomatidae</taxon>
        <taxon>Bunostominae</taxon>
        <taxon>Necator</taxon>
    </lineage>
</organism>
<evidence type="ECO:0000313" key="1">
    <source>
        <dbReference type="EMBL" id="KAK6756897.1"/>
    </source>
</evidence>
<comment type="caution">
    <text evidence="1">The sequence shown here is derived from an EMBL/GenBank/DDBJ whole genome shotgun (WGS) entry which is preliminary data.</text>
</comment>
<protein>
    <submittedName>
        <fullName evidence="1">Uncharacterized protein</fullName>
    </submittedName>
</protein>
<accession>A0ABR1E2H4</accession>
<proteinExistence type="predicted"/>